<organism evidence="11 12">
    <name type="scientific">Schizophyllum amplum</name>
    <dbReference type="NCBI Taxonomy" id="97359"/>
    <lineage>
        <taxon>Eukaryota</taxon>
        <taxon>Fungi</taxon>
        <taxon>Dikarya</taxon>
        <taxon>Basidiomycota</taxon>
        <taxon>Agaricomycotina</taxon>
        <taxon>Agaricomycetes</taxon>
        <taxon>Agaricomycetidae</taxon>
        <taxon>Agaricales</taxon>
        <taxon>Schizophyllaceae</taxon>
        <taxon>Schizophyllum</taxon>
    </lineage>
</organism>
<dbReference type="GO" id="GO:0006458">
    <property type="term" value="P:'de novo' protein folding"/>
    <property type="evidence" value="ECO:0007669"/>
    <property type="project" value="InterPro"/>
</dbReference>
<evidence type="ECO:0000256" key="9">
    <source>
        <dbReference type="ARBA" id="ARBA00023136"/>
    </source>
</evidence>
<evidence type="ECO:0000256" key="6">
    <source>
        <dbReference type="ARBA" id="ARBA00022729"/>
    </source>
</evidence>
<dbReference type="PANTHER" id="PTHR28090">
    <property type="entry name" value="PROTEIN ROT1"/>
    <property type="match status" value="1"/>
</dbReference>
<keyword evidence="8" id="KW-1133">Transmembrane helix</keyword>
<feature type="signal peptide" evidence="10">
    <location>
        <begin position="1"/>
        <end position="19"/>
    </location>
</feature>
<evidence type="ECO:0000256" key="4">
    <source>
        <dbReference type="ARBA" id="ARBA00017291"/>
    </source>
</evidence>
<dbReference type="OrthoDB" id="5327821at2759"/>
<proteinExistence type="inferred from homology"/>
<keyword evidence="7" id="KW-0256">Endoplasmic reticulum</keyword>
<comment type="similarity">
    <text evidence="2">Belongs to the ROT1 family.</text>
</comment>
<name>A0A550CBB8_9AGAR</name>
<keyword evidence="9" id="KW-0472">Membrane</keyword>
<reference evidence="11 12" key="1">
    <citation type="journal article" date="2019" name="New Phytol.">
        <title>Comparative genomics reveals unique wood-decay strategies and fruiting body development in the Schizophyllaceae.</title>
        <authorList>
            <person name="Almasi E."/>
            <person name="Sahu N."/>
            <person name="Krizsan K."/>
            <person name="Balint B."/>
            <person name="Kovacs G.M."/>
            <person name="Kiss B."/>
            <person name="Cseklye J."/>
            <person name="Drula E."/>
            <person name="Henrissat B."/>
            <person name="Nagy I."/>
            <person name="Chovatia M."/>
            <person name="Adam C."/>
            <person name="LaButti K."/>
            <person name="Lipzen A."/>
            <person name="Riley R."/>
            <person name="Grigoriev I.V."/>
            <person name="Nagy L.G."/>
        </authorList>
    </citation>
    <scope>NUCLEOTIDE SEQUENCE [LARGE SCALE GENOMIC DNA]</scope>
    <source>
        <strain evidence="11 12">NL-1724</strain>
    </source>
</reference>
<sequence length="247" mass="27321">MKLSSAFALLLASLVQVQGQDIVLNAAHNSTAITGTWASGYGKVVTGSGFATPANASFTYPDVTGVSYSFSEDMYYEIARYRFNSNASQPNCITGVMSWCHGQYTLESNGTIVLTPLGDGYQQVQDPCAAESNFVENFNYTELITKWTIDQDVTRGYRLRLWDYAGSPLPPQYLLSTTPNMLPKTSLREVAIDPDSLVTQRKREINIARRGTGEHARRELGFREPDAESWVKTALNKIFGSSSSDRD</sequence>
<evidence type="ECO:0000256" key="1">
    <source>
        <dbReference type="ARBA" id="ARBA00004115"/>
    </source>
</evidence>
<dbReference type="Pfam" id="PF10681">
    <property type="entry name" value="Rot1"/>
    <property type="match status" value="1"/>
</dbReference>
<dbReference type="Proteomes" id="UP000320762">
    <property type="component" value="Unassembled WGS sequence"/>
</dbReference>
<keyword evidence="5" id="KW-0812">Transmembrane</keyword>
<dbReference type="EMBL" id="VDMD01000014">
    <property type="protein sequence ID" value="TRM62101.1"/>
    <property type="molecule type" value="Genomic_DNA"/>
</dbReference>
<evidence type="ECO:0000256" key="3">
    <source>
        <dbReference type="ARBA" id="ARBA00016195"/>
    </source>
</evidence>
<gene>
    <name evidence="11" type="ORF">BD626DRAFT_433509</name>
</gene>
<comment type="subcellular location">
    <subcellularLocation>
        <location evidence="1">Endoplasmic reticulum membrane</location>
        <topology evidence="1">Single-pass type I membrane protein</topology>
    </subcellularLocation>
</comment>
<evidence type="ECO:0000256" key="5">
    <source>
        <dbReference type="ARBA" id="ARBA00022692"/>
    </source>
</evidence>
<dbReference type="PANTHER" id="PTHR28090:SF1">
    <property type="entry name" value="PROTEIN ROT1"/>
    <property type="match status" value="1"/>
</dbReference>
<feature type="chain" id="PRO_5022090446" description="Protein ROT1" evidence="10">
    <location>
        <begin position="20"/>
        <end position="247"/>
    </location>
</feature>
<comment type="caution">
    <text evidence="11">The sequence shown here is derived from an EMBL/GenBank/DDBJ whole genome shotgun (WGS) entry which is preliminary data.</text>
</comment>
<evidence type="ECO:0000313" key="12">
    <source>
        <dbReference type="Proteomes" id="UP000320762"/>
    </source>
</evidence>
<evidence type="ECO:0000256" key="2">
    <source>
        <dbReference type="ARBA" id="ARBA00007149"/>
    </source>
</evidence>
<evidence type="ECO:0000256" key="7">
    <source>
        <dbReference type="ARBA" id="ARBA00022824"/>
    </source>
</evidence>
<evidence type="ECO:0000313" key="11">
    <source>
        <dbReference type="EMBL" id="TRM62101.1"/>
    </source>
</evidence>
<accession>A0A550CBB8</accession>
<protein>
    <recommendedName>
        <fullName evidence="4">Protein ROT1</fullName>
    </recommendedName>
    <alternativeName>
        <fullName evidence="3">Protein rot1</fullName>
    </alternativeName>
</protein>
<dbReference type="STRING" id="97359.A0A550CBB8"/>
<evidence type="ECO:0000256" key="10">
    <source>
        <dbReference type="SAM" id="SignalP"/>
    </source>
</evidence>
<dbReference type="InterPro" id="IPR019623">
    <property type="entry name" value="Rot1"/>
</dbReference>
<dbReference type="GO" id="GO:0051082">
    <property type="term" value="F:unfolded protein binding"/>
    <property type="evidence" value="ECO:0007669"/>
    <property type="project" value="TreeGrafter"/>
</dbReference>
<dbReference type="AlphaFoldDB" id="A0A550CBB8"/>
<keyword evidence="6 10" id="KW-0732">Signal</keyword>
<dbReference type="GO" id="GO:0005789">
    <property type="term" value="C:endoplasmic reticulum membrane"/>
    <property type="evidence" value="ECO:0007669"/>
    <property type="project" value="UniProtKB-SubCell"/>
</dbReference>
<evidence type="ECO:0000256" key="8">
    <source>
        <dbReference type="ARBA" id="ARBA00022989"/>
    </source>
</evidence>
<keyword evidence="12" id="KW-1185">Reference proteome</keyword>